<gene>
    <name evidence="10" type="ORF">SAY86_017910</name>
</gene>
<dbReference type="InterPro" id="IPR045009">
    <property type="entry name" value="CASPL-5"/>
</dbReference>
<keyword evidence="6 8" id="KW-1133">Transmembrane helix</keyword>
<evidence type="ECO:0000256" key="3">
    <source>
        <dbReference type="ARBA" id="ARBA00011489"/>
    </source>
</evidence>
<sequence length="151" mass="16111">MSMNHASVHPAEDAPTGGGGIAPREWMKDIEGMPATIGGLVLRSCQLIAAAISLSIMATTSDFSSVTAFCYLVAASGLQGIWSTFMALINIYALLVKRSLQNQRMITSNLTFAAVCASAGITVFIDNDLGRQKSVCHDNRIEKGAIYKLKL</sequence>
<keyword evidence="7 8" id="KW-0472">Membrane</keyword>
<evidence type="ECO:0000259" key="9">
    <source>
        <dbReference type="Pfam" id="PF04535"/>
    </source>
</evidence>
<feature type="transmembrane region" description="Helical" evidence="8">
    <location>
        <begin position="40"/>
        <end position="60"/>
    </location>
</feature>
<accession>A0AAN7R7W1</accession>
<dbReference type="Proteomes" id="UP001346149">
    <property type="component" value="Unassembled WGS sequence"/>
</dbReference>
<dbReference type="AlphaFoldDB" id="A0AAN7R7W1"/>
<feature type="transmembrane region" description="Helical" evidence="8">
    <location>
        <begin position="66"/>
        <end position="94"/>
    </location>
</feature>
<dbReference type="PANTHER" id="PTHR32021">
    <property type="entry name" value="CASP-LIKE PROTEIN 5B3"/>
    <property type="match status" value="1"/>
</dbReference>
<keyword evidence="4 8" id="KW-1003">Cell membrane</keyword>
<comment type="similarity">
    <text evidence="2 8">Belongs to the Casparian strip membrane proteins (CASP) family.</text>
</comment>
<keyword evidence="11" id="KW-1185">Reference proteome</keyword>
<organism evidence="10 11">
    <name type="scientific">Trapa natans</name>
    <name type="common">Water chestnut</name>
    <dbReference type="NCBI Taxonomy" id="22666"/>
    <lineage>
        <taxon>Eukaryota</taxon>
        <taxon>Viridiplantae</taxon>
        <taxon>Streptophyta</taxon>
        <taxon>Embryophyta</taxon>
        <taxon>Tracheophyta</taxon>
        <taxon>Spermatophyta</taxon>
        <taxon>Magnoliopsida</taxon>
        <taxon>eudicotyledons</taxon>
        <taxon>Gunneridae</taxon>
        <taxon>Pentapetalae</taxon>
        <taxon>rosids</taxon>
        <taxon>malvids</taxon>
        <taxon>Myrtales</taxon>
        <taxon>Lythraceae</taxon>
        <taxon>Trapa</taxon>
    </lineage>
</organism>
<evidence type="ECO:0000256" key="1">
    <source>
        <dbReference type="ARBA" id="ARBA00004651"/>
    </source>
</evidence>
<comment type="caution">
    <text evidence="8">Lacks conserved residue(s) required for the propagation of feature annotation.</text>
</comment>
<evidence type="ECO:0000313" key="10">
    <source>
        <dbReference type="EMBL" id="KAK4790606.1"/>
    </source>
</evidence>
<feature type="transmembrane region" description="Helical" evidence="8">
    <location>
        <begin position="106"/>
        <end position="125"/>
    </location>
</feature>
<protein>
    <recommendedName>
        <fullName evidence="8">CASP-like protein</fullName>
    </recommendedName>
</protein>
<evidence type="ECO:0000256" key="2">
    <source>
        <dbReference type="ARBA" id="ARBA00007651"/>
    </source>
</evidence>
<comment type="caution">
    <text evidence="10">The sequence shown here is derived from an EMBL/GenBank/DDBJ whole genome shotgun (WGS) entry which is preliminary data.</text>
</comment>
<proteinExistence type="inferred from homology"/>
<dbReference type="GO" id="GO:0005886">
    <property type="term" value="C:plasma membrane"/>
    <property type="evidence" value="ECO:0007669"/>
    <property type="project" value="UniProtKB-SubCell"/>
</dbReference>
<evidence type="ECO:0000256" key="8">
    <source>
        <dbReference type="RuleBase" id="RU361233"/>
    </source>
</evidence>
<dbReference type="Pfam" id="PF04535">
    <property type="entry name" value="CASP_dom"/>
    <property type="match status" value="1"/>
</dbReference>
<feature type="domain" description="Casparian strip membrane protein" evidence="9">
    <location>
        <begin position="34"/>
        <end position="127"/>
    </location>
</feature>
<name>A0AAN7R7W1_TRANT</name>
<keyword evidence="5 8" id="KW-0812">Transmembrane</keyword>
<evidence type="ECO:0000256" key="7">
    <source>
        <dbReference type="ARBA" id="ARBA00023136"/>
    </source>
</evidence>
<dbReference type="PANTHER" id="PTHR32021:SF16">
    <property type="entry name" value="CASP-LIKE PROTEIN 5A2"/>
    <property type="match status" value="1"/>
</dbReference>
<reference evidence="10 11" key="1">
    <citation type="journal article" date="2023" name="Hortic Res">
        <title>Pangenome of water caltrop reveals structural variations and asymmetric subgenome divergence after allopolyploidization.</title>
        <authorList>
            <person name="Zhang X."/>
            <person name="Chen Y."/>
            <person name="Wang L."/>
            <person name="Yuan Y."/>
            <person name="Fang M."/>
            <person name="Shi L."/>
            <person name="Lu R."/>
            <person name="Comes H.P."/>
            <person name="Ma Y."/>
            <person name="Chen Y."/>
            <person name="Huang G."/>
            <person name="Zhou Y."/>
            <person name="Zheng Z."/>
            <person name="Qiu Y."/>
        </authorList>
    </citation>
    <scope>NUCLEOTIDE SEQUENCE [LARGE SCALE GENOMIC DNA]</scope>
    <source>
        <strain evidence="10">F231</strain>
    </source>
</reference>
<evidence type="ECO:0000256" key="4">
    <source>
        <dbReference type="ARBA" id="ARBA00022475"/>
    </source>
</evidence>
<evidence type="ECO:0000313" key="11">
    <source>
        <dbReference type="Proteomes" id="UP001346149"/>
    </source>
</evidence>
<evidence type="ECO:0000256" key="5">
    <source>
        <dbReference type="ARBA" id="ARBA00022692"/>
    </source>
</evidence>
<dbReference type="InterPro" id="IPR006702">
    <property type="entry name" value="CASP_dom"/>
</dbReference>
<comment type="subunit">
    <text evidence="3 8">Homodimer and heterodimers.</text>
</comment>
<comment type="subcellular location">
    <subcellularLocation>
        <location evidence="1 8">Cell membrane</location>
        <topology evidence="1 8">Multi-pass membrane protein</topology>
    </subcellularLocation>
</comment>
<dbReference type="EMBL" id="JAXQNO010000010">
    <property type="protein sequence ID" value="KAK4790606.1"/>
    <property type="molecule type" value="Genomic_DNA"/>
</dbReference>
<evidence type="ECO:0000256" key="6">
    <source>
        <dbReference type="ARBA" id="ARBA00022989"/>
    </source>
</evidence>